<accession>A0AC35G8X0</accession>
<organism evidence="1 2">
    <name type="scientific">Panagrolaimus sp. PS1159</name>
    <dbReference type="NCBI Taxonomy" id="55785"/>
    <lineage>
        <taxon>Eukaryota</taxon>
        <taxon>Metazoa</taxon>
        <taxon>Ecdysozoa</taxon>
        <taxon>Nematoda</taxon>
        <taxon>Chromadorea</taxon>
        <taxon>Rhabditida</taxon>
        <taxon>Tylenchina</taxon>
        <taxon>Panagrolaimomorpha</taxon>
        <taxon>Panagrolaimoidea</taxon>
        <taxon>Panagrolaimidae</taxon>
        <taxon>Panagrolaimus</taxon>
    </lineage>
</organism>
<proteinExistence type="predicted"/>
<evidence type="ECO:0000313" key="1">
    <source>
        <dbReference type="Proteomes" id="UP000887580"/>
    </source>
</evidence>
<dbReference type="Proteomes" id="UP000887580">
    <property type="component" value="Unplaced"/>
</dbReference>
<protein>
    <submittedName>
        <fullName evidence="2">Uncharacterized protein</fullName>
    </submittedName>
</protein>
<reference evidence="2" key="1">
    <citation type="submission" date="2022-11" db="UniProtKB">
        <authorList>
            <consortium name="WormBaseParasite"/>
        </authorList>
    </citation>
    <scope>IDENTIFICATION</scope>
</reference>
<dbReference type="WBParaSite" id="PS1159_v2.g2545.t1">
    <property type="protein sequence ID" value="PS1159_v2.g2545.t1"/>
    <property type="gene ID" value="PS1159_v2.g2545"/>
</dbReference>
<sequence length="1090" mass="125642">MDQRIMMLNAAAREVYNPTSAARTRDANNTFETLSENPENLGLILEFLERGEKPYSEFIASTTLKRLSEKRISIPINEQLRLANQLLQFLANSAENSDRFVTNKLCDVFANISKYNFSIRDPENKTYPFRTSLAEIQNALSNVNVQGTLALELLTSVVQAFDVQKPSEGTSEHRISHNEFQNKFLRDFNSIGITQICQVVEMLKKPSGEQPSIAYIRALLEFYKRLLEYEFLGSNFDLEERETVDVPASWRQRIVSIYEPVFDLYRLLPASESNCLKLIVQISSSLASVRRTLFDSEERSRIVLSLLDGILIVLGNVEKLGNPEIFIEFSRFLHRLVRNFTFSDLAKHRSFTNEILPLLSQFSCQAFDAFDTTATNGIFYLLAFWQRISIHAALPIKEDDRTNPLDSIKPIPLAFVQSRMKLCYLASVGEIDSPFDSTTDILQFMDHFSGLCRVDLTGITILLKTIFDENTMILSTNDVGSQQYLLAELKLIYWTYICGACLDNRETVRSNFGTDDNPEEFDVALFINVNILSKYNFERMQHFTSNEVPSNVIELEGAILSCFDRFRMTHMNESNRYFHEIQQQLVKQMGRSESEDALWEIFTEKIVTNLRLWSTVDEIVTKTLTLFGSITASISLTRKTLNLQTIQFVIGNHDASNFPFLGNLINKDVLRSRTLFYSSIMRLVVNAIDGNDTIFDNFMKPIDVRITQIKQCLNQRSGFEQEGLKMAIAGLARDFRGLGEACARLQGFSLLAGYCQNKIYDIFYRAVELFFDDSYVMLSILKCLAEFTANRNARLAFNLSHFRSSAIFMEVSKICTEICRRFLLLPAMNPEDKLFYQSRLKIVNGLLGVIKNILNGNYLPIALFYSYGDQTYCNLLNTVFQVFTQYAVYAEKYPKVATLYNDTIYELGRVYPVFVSKMRLEDLAVFFHYLETGFHASERSKLLNSCTTFERITDTMLEGNTRVACYTNVHTEPPGDSLKRCFEQNPKILESYFNYFMNMVVMDSRPIHYMAGRIIYNIVYLSPQLFPRWRDEFCSTQPLEIQQKFNDLFKDLFTQPFSVNDREVFTVKIEQFQTTLKDASKFDFSVNNME</sequence>
<evidence type="ECO:0000313" key="2">
    <source>
        <dbReference type="WBParaSite" id="PS1159_v2.g2545.t1"/>
    </source>
</evidence>
<name>A0AC35G8X0_9BILA</name>